<evidence type="ECO:0000313" key="6">
    <source>
        <dbReference type="EnsemblPlants" id="PGSC0003DMT400059770"/>
    </source>
</evidence>
<dbReference type="Proteomes" id="UP000011115">
    <property type="component" value="Unassembled WGS sequence"/>
</dbReference>
<accession>M1C4Q4</accession>
<dbReference type="HOGENOM" id="CLU_069930_2_0_1"/>
<dbReference type="EnsemblPlants" id="PGSC0003DMT400059770">
    <property type="protein sequence ID" value="PGSC0003DMT400059770"/>
    <property type="gene ID" value="PGSC0003DMG400023243"/>
</dbReference>
<comment type="subcellular location">
    <subcellularLocation>
        <location evidence="2">Cytoplasm</location>
    </subcellularLocation>
    <subcellularLocation>
        <location evidence="1">Nucleus</location>
    </subcellularLocation>
</comment>
<reference evidence="7" key="1">
    <citation type="journal article" date="2011" name="Nature">
        <title>Genome sequence and analysis of the tuber crop potato.</title>
        <authorList>
            <consortium name="The Potato Genome Sequencing Consortium"/>
        </authorList>
    </citation>
    <scope>NUCLEOTIDE SEQUENCE [LARGE SCALE GENOMIC DNA]</scope>
    <source>
        <strain evidence="7">cv. DM1-3 516 R44</strain>
    </source>
</reference>
<evidence type="ECO:0000256" key="1">
    <source>
        <dbReference type="ARBA" id="ARBA00004123"/>
    </source>
</evidence>
<keyword evidence="7" id="KW-1185">Reference proteome</keyword>
<sequence length="181" mass="20591">MESSIKDELYSDIFDMSNLQSSLRSTTNSGNNDSHDNEWCDVWSDDGDLCHDSTDTLDKTSEMDREWQRWHDQFHTVSLQVGYRDGLMAGKEASVQEGFNVGFTDSVYVGYNWGLVRGITSALASLPGGLKERMVNTKEIQNKFQHLHESVQSHSTVEMLKVFHDNLTKKSEESAKNDNFN</sequence>
<dbReference type="PaxDb" id="4113-PGSC0003DMT400059770"/>
<dbReference type="AlphaFoldDB" id="M1C4Q4"/>
<keyword evidence="3" id="KW-0963">Cytoplasm</keyword>
<dbReference type="GO" id="GO:0005737">
    <property type="term" value="C:cytoplasm"/>
    <property type="evidence" value="ECO:0007669"/>
    <property type="project" value="UniProtKB-SubCell"/>
</dbReference>
<dbReference type="FunCoup" id="M1C4Q4">
    <property type="interactions" value="48"/>
</dbReference>
<dbReference type="eggNOG" id="KOG4774">
    <property type="taxonomic scope" value="Eukaryota"/>
</dbReference>
<reference evidence="6" key="2">
    <citation type="submission" date="2015-06" db="UniProtKB">
        <authorList>
            <consortium name="EnsemblPlants"/>
        </authorList>
    </citation>
    <scope>IDENTIFICATION</scope>
    <source>
        <strain evidence="6">DM1-3 516 R44</strain>
    </source>
</reference>
<dbReference type="OMA" id="VRMFHES"/>
<name>M1C4Q4_SOLTU</name>
<evidence type="ECO:0000256" key="3">
    <source>
        <dbReference type="ARBA" id="ARBA00022490"/>
    </source>
</evidence>
<dbReference type="PANTHER" id="PTHR18829">
    <property type="entry name" value="PROTEIN YAE1 HOMOLOG"/>
    <property type="match status" value="1"/>
</dbReference>
<dbReference type="InterPro" id="IPR019191">
    <property type="entry name" value="Essential_protein_Yae1_N"/>
</dbReference>
<dbReference type="Gramene" id="PGSC0003DMT400059770">
    <property type="protein sequence ID" value="PGSC0003DMT400059770"/>
    <property type="gene ID" value="PGSC0003DMG400023243"/>
</dbReference>
<feature type="domain" description="Essential protein Yae1 N-terminal" evidence="5">
    <location>
        <begin position="82"/>
        <end position="119"/>
    </location>
</feature>
<evidence type="ECO:0000259" key="5">
    <source>
        <dbReference type="Pfam" id="PF09811"/>
    </source>
</evidence>
<dbReference type="Pfam" id="PF09811">
    <property type="entry name" value="Yae1_N"/>
    <property type="match status" value="1"/>
</dbReference>
<evidence type="ECO:0000256" key="4">
    <source>
        <dbReference type="ARBA" id="ARBA00023242"/>
    </source>
</evidence>
<dbReference type="InterPro" id="IPR038881">
    <property type="entry name" value="Yae1-like"/>
</dbReference>
<dbReference type="InParanoid" id="M1C4Q4"/>
<keyword evidence="4" id="KW-0539">Nucleus</keyword>
<evidence type="ECO:0000313" key="7">
    <source>
        <dbReference type="Proteomes" id="UP000011115"/>
    </source>
</evidence>
<dbReference type="STRING" id="4113.M1C4Q4"/>
<organism evidence="6 7">
    <name type="scientific">Solanum tuberosum</name>
    <name type="common">Potato</name>
    <dbReference type="NCBI Taxonomy" id="4113"/>
    <lineage>
        <taxon>Eukaryota</taxon>
        <taxon>Viridiplantae</taxon>
        <taxon>Streptophyta</taxon>
        <taxon>Embryophyta</taxon>
        <taxon>Tracheophyta</taxon>
        <taxon>Spermatophyta</taxon>
        <taxon>Magnoliopsida</taxon>
        <taxon>eudicotyledons</taxon>
        <taxon>Gunneridae</taxon>
        <taxon>Pentapetalae</taxon>
        <taxon>asterids</taxon>
        <taxon>lamiids</taxon>
        <taxon>Solanales</taxon>
        <taxon>Solanaceae</taxon>
        <taxon>Solanoideae</taxon>
        <taxon>Solaneae</taxon>
        <taxon>Solanum</taxon>
    </lineage>
</organism>
<protein>
    <recommendedName>
        <fullName evidence="5">Essential protein Yae1 N-terminal domain-containing protein</fullName>
    </recommendedName>
</protein>
<proteinExistence type="predicted"/>
<evidence type="ECO:0000256" key="2">
    <source>
        <dbReference type="ARBA" id="ARBA00004496"/>
    </source>
</evidence>
<dbReference type="PANTHER" id="PTHR18829:SF0">
    <property type="entry name" value="PROTEIN YAE1 HOMOLOG"/>
    <property type="match status" value="1"/>
</dbReference>
<dbReference type="GO" id="GO:0005634">
    <property type="term" value="C:nucleus"/>
    <property type="evidence" value="ECO:0007669"/>
    <property type="project" value="UniProtKB-SubCell"/>
</dbReference>